<feature type="region of interest" description="Disordered" evidence="6">
    <location>
        <begin position="12"/>
        <end position="100"/>
    </location>
</feature>
<dbReference type="PROSITE" id="PS00028">
    <property type="entry name" value="ZINC_FINGER_C2H2_1"/>
    <property type="match status" value="4"/>
</dbReference>
<keyword evidence="3 5" id="KW-0863">Zinc-finger</keyword>
<dbReference type="InterPro" id="IPR036236">
    <property type="entry name" value="Znf_C2H2_sf"/>
</dbReference>
<keyword evidence="1" id="KW-0479">Metal-binding</keyword>
<keyword evidence="2" id="KW-0677">Repeat</keyword>
<evidence type="ECO:0000313" key="9">
    <source>
        <dbReference type="Proteomes" id="UP001620626"/>
    </source>
</evidence>
<protein>
    <recommendedName>
        <fullName evidence="7">C2H2-type domain-containing protein</fullName>
    </recommendedName>
</protein>
<feature type="compositionally biased region" description="Low complexity" evidence="6">
    <location>
        <begin position="457"/>
        <end position="473"/>
    </location>
</feature>
<evidence type="ECO:0000259" key="7">
    <source>
        <dbReference type="PROSITE" id="PS50157"/>
    </source>
</evidence>
<dbReference type="SMART" id="SM00355">
    <property type="entry name" value="ZnF_C2H2"/>
    <property type="match status" value="5"/>
</dbReference>
<feature type="domain" description="C2H2-type" evidence="7">
    <location>
        <begin position="553"/>
        <end position="580"/>
    </location>
</feature>
<feature type="compositionally biased region" description="Low complexity" evidence="6">
    <location>
        <begin position="650"/>
        <end position="660"/>
    </location>
</feature>
<dbReference type="PROSITE" id="PS50157">
    <property type="entry name" value="ZINC_FINGER_C2H2_2"/>
    <property type="match status" value="3"/>
</dbReference>
<gene>
    <name evidence="8" type="ORF">niasHT_024304</name>
</gene>
<organism evidence="8 9">
    <name type="scientific">Heterodera trifolii</name>
    <dbReference type="NCBI Taxonomy" id="157864"/>
    <lineage>
        <taxon>Eukaryota</taxon>
        <taxon>Metazoa</taxon>
        <taxon>Ecdysozoa</taxon>
        <taxon>Nematoda</taxon>
        <taxon>Chromadorea</taxon>
        <taxon>Rhabditida</taxon>
        <taxon>Tylenchina</taxon>
        <taxon>Tylenchomorpha</taxon>
        <taxon>Tylenchoidea</taxon>
        <taxon>Heteroderidae</taxon>
        <taxon>Heteroderinae</taxon>
        <taxon>Heterodera</taxon>
    </lineage>
</organism>
<sequence>MKLDNLLEQMMMMQQQQQHHQQQNQQGENEHGEGQQNVQQQKEQSQTQQKQQQKHRQQQQQQQQWEEMPQNNVGTATNGHDVQSPSGDHQSFAELSASTDNAKRQKADAFLAISNGTRNAAQCKDPFQFQNHQQMSTVGGFGENNGRESLPQHLESFSAFLRANLSLLSAFSPPSLPPQQNSILPPILPSPIPQQIVPLSKEIASQGLLAVGGCRPCHKTFASRLELIHHCIDHFPNVFYSFEERSTYNNGSYPLQIPKNGTQNLISNGGTNFQQADASFADSTQKMDILGQLAGFLAFNENGCSGSATDSLQPFQNGQNSLLANFFKSFTPMPLQQLAAAENGTKHLATDGTTESVREQPRKRANASSSSSAVSHPKQTVPCRPTPSSNGPKMTSAARKRQINHEKAAANGTGKGQTEDGPSNLSVGSNKNQRKSNTNGGDRHQNGGVIGGGGDVGRAASTSASPTASTMPTLSELPYPMCPYCCLTFAETSAFRTHLTVHESEVTASASSPSAGAPFSAQTLLLAPTDADTANGGAETAAPTQKQQQQMTLKCSLCEMKFVNAFRLAEHMRLHSAHTCNQCQKTFMTAFDLNLHMGTHTGFTYDCKDCGKCFPCRKTLAEHNRSHRMILSGGGGGSASPELSKKAKMSTESVQLGQQQQEREQSPDLGGLNSDSGSEKRRLRVAKRGEKSRRNATLVAVERAVPSPPIALPKSTSVCSAASPSTSSGVPQFSNGIEEGETEID</sequence>
<feature type="compositionally biased region" description="Low complexity" evidence="6">
    <location>
        <begin position="34"/>
        <end position="51"/>
    </location>
</feature>
<feature type="compositionally biased region" description="Low complexity" evidence="6">
    <location>
        <begin position="12"/>
        <end position="27"/>
    </location>
</feature>
<feature type="compositionally biased region" description="Low complexity" evidence="6">
    <location>
        <begin position="366"/>
        <end position="375"/>
    </location>
</feature>
<dbReference type="PANTHER" id="PTHR24409">
    <property type="entry name" value="ZINC FINGER PROTEIN 142"/>
    <property type="match status" value="1"/>
</dbReference>
<dbReference type="SUPFAM" id="SSF57667">
    <property type="entry name" value="beta-beta-alpha zinc fingers"/>
    <property type="match status" value="2"/>
</dbReference>
<dbReference type="Gene3D" id="3.30.160.60">
    <property type="entry name" value="Classic Zinc Finger"/>
    <property type="match status" value="2"/>
</dbReference>
<dbReference type="Pfam" id="PF00096">
    <property type="entry name" value="zf-C2H2"/>
    <property type="match status" value="1"/>
</dbReference>
<accession>A0ABD2JMB9</accession>
<evidence type="ECO:0000256" key="4">
    <source>
        <dbReference type="ARBA" id="ARBA00022833"/>
    </source>
</evidence>
<dbReference type="Proteomes" id="UP001620626">
    <property type="component" value="Unassembled WGS sequence"/>
</dbReference>
<feature type="compositionally biased region" description="Low complexity" evidence="6">
    <location>
        <begin position="715"/>
        <end position="731"/>
    </location>
</feature>
<dbReference type="AlphaFoldDB" id="A0ABD2JMB9"/>
<feature type="compositionally biased region" description="Low complexity" evidence="6">
    <location>
        <begin position="58"/>
        <end position="72"/>
    </location>
</feature>
<dbReference type="EMBL" id="JBICBT010000941">
    <property type="protein sequence ID" value="KAL3091722.1"/>
    <property type="molecule type" value="Genomic_DNA"/>
</dbReference>
<dbReference type="InterPro" id="IPR013087">
    <property type="entry name" value="Znf_C2H2_type"/>
</dbReference>
<feature type="domain" description="C2H2-type" evidence="7">
    <location>
        <begin position="578"/>
        <end position="602"/>
    </location>
</feature>
<evidence type="ECO:0000256" key="5">
    <source>
        <dbReference type="PROSITE-ProRule" id="PRU00042"/>
    </source>
</evidence>
<feature type="compositionally biased region" description="Polar residues" evidence="6">
    <location>
        <begin position="420"/>
        <end position="440"/>
    </location>
</feature>
<feature type="region of interest" description="Disordered" evidence="6">
    <location>
        <begin position="349"/>
        <end position="473"/>
    </location>
</feature>
<evidence type="ECO:0000256" key="3">
    <source>
        <dbReference type="ARBA" id="ARBA00022771"/>
    </source>
</evidence>
<comment type="caution">
    <text evidence="8">The sequence shown here is derived from an EMBL/GenBank/DDBJ whole genome shotgun (WGS) entry which is preliminary data.</text>
</comment>
<dbReference type="PANTHER" id="PTHR24409:SF295">
    <property type="entry name" value="AZ2-RELATED"/>
    <property type="match status" value="1"/>
</dbReference>
<dbReference type="GO" id="GO:0008270">
    <property type="term" value="F:zinc ion binding"/>
    <property type="evidence" value="ECO:0007669"/>
    <property type="project" value="UniProtKB-KW"/>
</dbReference>
<reference evidence="8 9" key="1">
    <citation type="submission" date="2024-10" db="EMBL/GenBank/DDBJ databases">
        <authorList>
            <person name="Kim D."/>
        </authorList>
    </citation>
    <scope>NUCLEOTIDE SEQUENCE [LARGE SCALE GENOMIC DNA]</scope>
    <source>
        <strain evidence="8">BH-2024</strain>
    </source>
</reference>
<dbReference type="FunFam" id="3.30.160.60:FF:000100">
    <property type="entry name" value="Zinc finger 45-like"/>
    <property type="match status" value="1"/>
</dbReference>
<evidence type="ECO:0000256" key="2">
    <source>
        <dbReference type="ARBA" id="ARBA00022737"/>
    </source>
</evidence>
<evidence type="ECO:0000256" key="1">
    <source>
        <dbReference type="ARBA" id="ARBA00022723"/>
    </source>
</evidence>
<keyword evidence="4" id="KW-0862">Zinc</keyword>
<keyword evidence="9" id="KW-1185">Reference proteome</keyword>
<evidence type="ECO:0000313" key="8">
    <source>
        <dbReference type="EMBL" id="KAL3091722.1"/>
    </source>
</evidence>
<feature type="compositionally biased region" description="Polar residues" evidence="6">
    <location>
        <begin position="73"/>
        <end position="89"/>
    </location>
</feature>
<name>A0ABD2JMB9_9BILA</name>
<evidence type="ECO:0000256" key="6">
    <source>
        <dbReference type="SAM" id="MobiDB-lite"/>
    </source>
</evidence>
<feature type="region of interest" description="Disordered" evidence="6">
    <location>
        <begin position="627"/>
        <end position="745"/>
    </location>
</feature>
<feature type="domain" description="C2H2-type" evidence="7">
    <location>
        <begin position="605"/>
        <end position="627"/>
    </location>
</feature>
<proteinExistence type="predicted"/>